<feature type="chain" id="PRO_5037090206" evidence="1">
    <location>
        <begin position="23"/>
        <end position="136"/>
    </location>
</feature>
<sequence>MHKILPCLLGAALAATLPVSFAAFTVTPALANYSCEPGQPNCVPMGVNTKPTPTPWPEIACRVAGDPEALPDDLRFRNIGDVVIKAGSAVIWQLKQTGEHGTFHLEHDLLVGADIDDVDILKAGVPANTRCLSRLA</sequence>
<evidence type="ECO:0000313" key="3">
    <source>
        <dbReference type="Proteomes" id="UP000782610"/>
    </source>
</evidence>
<evidence type="ECO:0000313" key="2">
    <source>
        <dbReference type="EMBL" id="MBI4921812.1"/>
    </source>
</evidence>
<proteinExistence type="predicted"/>
<dbReference type="Proteomes" id="UP000782610">
    <property type="component" value="Unassembled WGS sequence"/>
</dbReference>
<reference evidence="2" key="1">
    <citation type="submission" date="2020-07" db="EMBL/GenBank/DDBJ databases">
        <title>Huge and variable diversity of episymbiotic CPR bacteria and DPANN archaea in groundwater ecosystems.</title>
        <authorList>
            <person name="He C.Y."/>
            <person name="Keren R."/>
            <person name="Whittaker M."/>
            <person name="Farag I.F."/>
            <person name="Doudna J."/>
            <person name="Cate J.H.D."/>
            <person name="Banfield J.F."/>
        </authorList>
    </citation>
    <scope>NUCLEOTIDE SEQUENCE</scope>
    <source>
        <strain evidence="2">NC_groundwater_1586_Pr3_B-0.1um_66_15</strain>
    </source>
</reference>
<accession>A0A933L260</accession>
<evidence type="ECO:0000256" key="1">
    <source>
        <dbReference type="SAM" id="SignalP"/>
    </source>
</evidence>
<keyword evidence="1" id="KW-0732">Signal</keyword>
<comment type="caution">
    <text evidence="2">The sequence shown here is derived from an EMBL/GenBank/DDBJ whole genome shotgun (WGS) entry which is preliminary data.</text>
</comment>
<gene>
    <name evidence="2" type="ORF">HY834_08680</name>
</gene>
<feature type="signal peptide" evidence="1">
    <location>
        <begin position="1"/>
        <end position="22"/>
    </location>
</feature>
<organism evidence="2 3">
    <name type="scientific">Devosia nanyangense</name>
    <dbReference type="NCBI Taxonomy" id="1228055"/>
    <lineage>
        <taxon>Bacteria</taxon>
        <taxon>Pseudomonadati</taxon>
        <taxon>Pseudomonadota</taxon>
        <taxon>Alphaproteobacteria</taxon>
        <taxon>Hyphomicrobiales</taxon>
        <taxon>Devosiaceae</taxon>
        <taxon>Devosia</taxon>
    </lineage>
</organism>
<name>A0A933L260_9HYPH</name>
<dbReference type="EMBL" id="JACRAF010000024">
    <property type="protein sequence ID" value="MBI4921812.1"/>
    <property type="molecule type" value="Genomic_DNA"/>
</dbReference>
<protein>
    <submittedName>
        <fullName evidence="2">Uncharacterized protein</fullName>
    </submittedName>
</protein>
<dbReference type="AlphaFoldDB" id="A0A933L260"/>